<sequence>MILQQGKLKQLMNTGGCCPRCIEWQKDSRGRVAKNTWTCVFIFDDAATPSALAHSSPESLSSGKE</sequence>
<gene>
    <name evidence="1" type="ORF">NC653_040068</name>
</gene>
<reference evidence="1 2" key="1">
    <citation type="journal article" date="2023" name="Mol. Ecol. Resour.">
        <title>Chromosome-level genome assembly of a triploid poplar Populus alba 'Berolinensis'.</title>
        <authorList>
            <person name="Chen S."/>
            <person name="Yu Y."/>
            <person name="Wang X."/>
            <person name="Wang S."/>
            <person name="Zhang T."/>
            <person name="Zhou Y."/>
            <person name="He R."/>
            <person name="Meng N."/>
            <person name="Wang Y."/>
            <person name="Liu W."/>
            <person name="Liu Z."/>
            <person name="Liu J."/>
            <person name="Guo Q."/>
            <person name="Huang H."/>
            <person name="Sederoff R.R."/>
            <person name="Wang G."/>
            <person name="Qu G."/>
            <person name="Chen S."/>
        </authorList>
    </citation>
    <scope>NUCLEOTIDE SEQUENCE [LARGE SCALE GENOMIC DNA]</scope>
    <source>
        <strain evidence="1">SC-2020</strain>
    </source>
</reference>
<name>A0AAD6PRB0_9ROSI</name>
<keyword evidence="2" id="KW-1185">Reference proteome</keyword>
<organism evidence="1 2">
    <name type="scientific">Populus alba x Populus x berolinensis</name>
    <dbReference type="NCBI Taxonomy" id="444605"/>
    <lineage>
        <taxon>Eukaryota</taxon>
        <taxon>Viridiplantae</taxon>
        <taxon>Streptophyta</taxon>
        <taxon>Embryophyta</taxon>
        <taxon>Tracheophyta</taxon>
        <taxon>Spermatophyta</taxon>
        <taxon>Magnoliopsida</taxon>
        <taxon>eudicotyledons</taxon>
        <taxon>Gunneridae</taxon>
        <taxon>Pentapetalae</taxon>
        <taxon>rosids</taxon>
        <taxon>fabids</taxon>
        <taxon>Malpighiales</taxon>
        <taxon>Salicaceae</taxon>
        <taxon>Saliceae</taxon>
        <taxon>Populus</taxon>
    </lineage>
</organism>
<proteinExistence type="predicted"/>
<comment type="caution">
    <text evidence="1">The sequence shown here is derived from an EMBL/GenBank/DDBJ whole genome shotgun (WGS) entry which is preliminary data.</text>
</comment>
<dbReference type="EMBL" id="JAQIZT010000018">
    <property type="protein sequence ID" value="KAJ6958303.1"/>
    <property type="molecule type" value="Genomic_DNA"/>
</dbReference>
<dbReference type="AlphaFoldDB" id="A0AAD6PRB0"/>
<evidence type="ECO:0000313" key="2">
    <source>
        <dbReference type="Proteomes" id="UP001164929"/>
    </source>
</evidence>
<dbReference type="Proteomes" id="UP001164929">
    <property type="component" value="Chromosome 18"/>
</dbReference>
<accession>A0AAD6PRB0</accession>
<evidence type="ECO:0000313" key="1">
    <source>
        <dbReference type="EMBL" id="KAJ6958303.1"/>
    </source>
</evidence>
<protein>
    <submittedName>
        <fullName evidence="1">Uncharacterized protein</fullName>
    </submittedName>
</protein>